<dbReference type="GO" id="GO:0005886">
    <property type="term" value="C:plasma membrane"/>
    <property type="evidence" value="ECO:0007669"/>
    <property type="project" value="UniProtKB-SubCell"/>
</dbReference>
<evidence type="ECO:0000256" key="6">
    <source>
        <dbReference type="SAM" id="Phobius"/>
    </source>
</evidence>
<sequence length="343" mass="37249">MHKILTSQSKRPLVWLAVITVASVLPLAMNDPYWRYLLVLTLIFGTLAISLDIIIGDMGQFSFGHQALFGMSAYVTAILSVKLDMPVGPSMVFGILFSTLLGFIVALIALKRARGLYLAIITLGVGQVIQVVMTSWYELSGGISGIPMVPPVSYYSSTNGWVPLYSELGSYYVALAILCLSAYVVHAWRRSRNGRAVAAIRDNEQQSSALGINPYWHYVAAFTLASALAGVAGVIFAHFSGQVGPQSLGLYYMFWLLVMVVVGGSRSLIGPVVGAWIFVFVPEFLSFAQEWRTIIFGALLLVTILVLPKGIIPSLQDSLTSWMRSKGKDAGALTPNSLTTKTK</sequence>
<feature type="transmembrane region" description="Helical" evidence="6">
    <location>
        <begin position="12"/>
        <end position="29"/>
    </location>
</feature>
<dbReference type="InterPro" id="IPR001851">
    <property type="entry name" value="ABC_transp_permease"/>
</dbReference>
<feature type="transmembrane region" description="Helical" evidence="6">
    <location>
        <begin position="117"/>
        <end position="137"/>
    </location>
</feature>
<dbReference type="Proteomes" id="UP000244904">
    <property type="component" value="Unassembled WGS sequence"/>
</dbReference>
<evidence type="ECO:0000256" key="4">
    <source>
        <dbReference type="ARBA" id="ARBA00022989"/>
    </source>
</evidence>
<dbReference type="Pfam" id="PF02653">
    <property type="entry name" value="BPD_transp_2"/>
    <property type="match status" value="1"/>
</dbReference>
<feature type="transmembrane region" description="Helical" evidence="6">
    <location>
        <begin position="293"/>
        <end position="312"/>
    </location>
</feature>
<feature type="transmembrane region" description="Helical" evidence="6">
    <location>
        <begin position="251"/>
        <end position="281"/>
    </location>
</feature>
<organism evidence="7 8">
    <name type="scientific">Pseudoprimorskyibacter insulae</name>
    <dbReference type="NCBI Taxonomy" id="1695997"/>
    <lineage>
        <taxon>Bacteria</taxon>
        <taxon>Pseudomonadati</taxon>
        <taxon>Pseudomonadota</taxon>
        <taxon>Alphaproteobacteria</taxon>
        <taxon>Rhodobacterales</taxon>
        <taxon>Paracoccaceae</taxon>
        <taxon>Pseudoprimorskyibacter</taxon>
    </lineage>
</organism>
<feature type="transmembrane region" description="Helical" evidence="6">
    <location>
        <begin position="35"/>
        <end position="55"/>
    </location>
</feature>
<protein>
    <recommendedName>
        <fullName evidence="9">High-affinity branched-chain amino acid transport system permease protein LivH</fullName>
    </recommendedName>
</protein>
<evidence type="ECO:0000256" key="1">
    <source>
        <dbReference type="ARBA" id="ARBA00004651"/>
    </source>
</evidence>
<reference evidence="8" key="1">
    <citation type="submission" date="2018-03" db="EMBL/GenBank/DDBJ databases">
        <authorList>
            <person name="Rodrigo-Torres L."/>
            <person name="Arahal R. D."/>
            <person name="Lucena T."/>
        </authorList>
    </citation>
    <scope>NUCLEOTIDE SEQUENCE [LARGE SCALE GENOMIC DNA]</scope>
    <source>
        <strain evidence="8">CECT 8871</strain>
    </source>
</reference>
<keyword evidence="4 6" id="KW-1133">Transmembrane helix</keyword>
<evidence type="ECO:0000256" key="2">
    <source>
        <dbReference type="ARBA" id="ARBA00022475"/>
    </source>
</evidence>
<accession>A0A2R8AZS7</accession>
<keyword evidence="5 6" id="KW-0472">Membrane</keyword>
<dbReference type="AlphaFoldDB" id="A0A2R8AZS7"/>
<dbReference type="CDD" id="cd06581">
    <property type="entry name" value="TM_PBP1_LivM_like"/>
    <property type="match status" value="1"/>
</dbReference>
<proteinExistence type="predicted"/>
<feature type="transmembrane region" description="Helical" evidence="6">
    <location>
        <begin position="91"/>
        <end position="110"/>
    </location>
</feature>
<dbReference type="InterPro" id="IPR043428">
    <property type="entry name" value="LivM-like"/>
</dbReference>
<feature type="transmembrane region" description="Helical" evidence="6">
    <location>
        <begin position="215"/>
        <end position="239"/>
    </location>
</feature>
<dbReference type="PANTHER" id="PTHR30482:SF20">
    <property type="entry name" value="HIGH-AFFINITY BRANCHED-CHAIN AMINO ACID TRANSPORT SYSTEM PERMEASE PROTEIN LIVM"/>
    <property type="match status" value="1"/>
</dbReference>
<keyword evidence="2" id="KW-1003">Cell membrane</keyword>
<evidence type="ECO:0000313" key="8">
    <source>
        <dbReference type="Proteomes" id="UP000244904"/>
    </source>
</evidence>
<gene>
    <name evidence="7" type="ORF">PRI8871_03352</name>
</gene>
<keyword evidence="3 6" id="KW-0812">Transmembrane</keyword>
<comment type="subcellular location">
    <subcellularLocation>
        <location evidence="1">Cell membrane</location>
        <topology evidence="1">Multi-pass membrane protein</topology>
    </subcellularLocation>
</comment>
<dbReference type="EMBL" id="OMOJ01000010">
    <property type="protein sequence ID" value="SPF81528.1"/>
    <property type="molecule type" value="Genomic_DNA"/>
</dbReference>
<evidence type="ECO:0000256" key="5">
    <source>
        <dbReference type="ARBA" id="ARBA00023136"/>
    </source>
</evidence>
<evidence type="ECO:0000256" key="3">
    <source>
        <dbReference type="ARBA" id="ARBA00022692"/>
    </source>
</evidence>
<evidence type="ECO:0000313" key="7">
    <source>
        <dbReference type="EMBL" id="SPF81528.1"/>
    </source>
</evidence>
<dbReference type="OrthoDB" id="9810505at2"/>
<feature type="transmembrane region" description="Helical" evidence="6">
    <location>
        <begin position="169"/>
        <end position="188"/>
    </location>
</feature>
<evidence type="ECO:0008006" key="9">
    <source>
        <dbReference type="Google" id="ProtNLM"/>
    </source>
</evidence>
<dbReference type="RefSeq" id="WP_108887310.1">
    <property type="nucleotide sequence ID" value="NZ_OMOJ01000010.1"/>
</dbReference>
<dbReference type="GO" id="GO:0015658">
    <property type="term" value="F:branched-chain amino acid transmembrane transporter activity"/>
    <property type="evidence" value="ECO:0007669"/>
    <property type="project" value="InterPro"/>
</dbReference>
<dbReference type="PANTHER" id="PTHR30482">
    <property type="entry name" value="HIGH-AFFINITY BRANCHED-CHAIN AMINO ACID TRANSPORT SYSTEM PERMEASE"/>
    <property type="match status" value="1"/>
</dbReference>
<name>A0A2R8AZS7_9RHOB</name>
<feature type="transmembrane region" description="Helical" evidence="6">
    <location>
        <begin position="67"/>
        <end position="85"/>
    </location>
</feature>
<keyword evidence="8" id="KW-1185">Reference proteome</keyword>